<dbReference type="KEGG" id="ddd:Dda3937_01232"/>
<proteinExistence type="predicted"/>
<evidence type="ECO:0000313" key="2">
    <source>
        <dbReference type="EMBL" id="ADM98115.1"/>
    </source>
</evidence>
<protein>
    <submittedName>
        <fullName evidence="2">Uncharacterized protein</fullName>
    </submittedName>
</protein>
<evidence type="ECO:0000313" key="3">
    <source>
        <dbReference type="Proteomes" id="UP000006859"/>
    </source>
</evidence>
<keyword evidence="1" id="KW-0472">Membrane</keyword>
<dbReference type="EMBL" id="CP002038">
    <property type="protein sequence ID" value="ADM98115.1"/>
    <property type="molecule type" value="Genomic_DNA"/>
</dbReference>
<reference evidence="2 3" key="1">
    <citation type="journal article" date="2011" name="J. Bacteriol.">
        <title>Genome sequence of the plant-pathogenic bacterium Dickeya dadantii 3937.</title>
        <authorList>
            <person name="Glasner J.D."/>
            <person name="Yang C.H."/>
            <person name="Reverchon S."/>
            <person name="Hugouvieux-Cotte-Pattat N."/>
            <person name="Condemine G."/>
            <person name="Bohin J.P."/>
            <person name="Van Gijsegem F."/>
            <person name="Yang S."/>
            <person name="Franza T."/>
            <person name="Expert D."/>
            <person name="Plunkett G. III"/>
            <person name="San Francisco M.J."/>
            <person name="Charkowski A.O."/>
            <person name="Py B."/>
            <person name="Bell K."/>
            <person name="Rauscher L."/>
            <person name="Rodriguez-Palenzuela P."/>
            <person name="Toussaint A."/>
            <person name="Holeva M.C."/>
            <person name="He S.Y."/>
            <person name="Douet V."/>
            <person name="Boccara M."/>
            <person name="Blanco C."/>
            <person name="Toth I."/>
            <person name="Anderson B.D."/>
            <person name="Biehl B.S."/>
            <person name="Mau B."/>
            <person name="Flynn S.M."/>
            <person name="Barras F."/>
            <person name="Lindeberg M."/>
            <person name="Birch P.R."/>
            <person name="Tsuyumu S."/>
            <person name="Shi X."/>
            <person name="Hibbing M."/>
            <person name="Yap M.N."/>
            <person name="Carpentier M."/>
            <person name="Dassa E."/>
            <person name="Umehara M."/>
            <person name="Kim J.F."/>
            <person name="Rusch M."/>
            <person name="Soni P."/>
            <person name="Mayhew G.F."/>
            <person name="Fouts D.E."/>
            <person name="Gill S.R."/>
            <person name="Blattner F.R."/>
            <person name="Keen N.T."/>
            <person name="Perna N.T."/>
        </authorList>
    </citation>
    <scope>NUCLEOTIDE SEQUENCE [LARGE SCALE GENOMIC DNA]</scope>
    <source>
        <strain evidence="2 3">3937</strain>
    </source>
</reference>
<keyword evidence="1" id="KW-0812">Transmembrane</keyword>
<gene>
    <name evidence="2" type="ordered locus">Dda3937_01232</name>
</gene>
<evidence type="ECO:0000256" key="1">
    <source>
        <dbReference type="SAM" id="Phobius"/>
    </source>
</evidence>
<dbReference type="STRING" id="198628.Dda3937_01232"/>
<keyword evidence="3" id="KW-1185">Reference proteome</keyword>
<dbReference type="HOGENOM" id="CLU_2733538_0_0_6"/>
<organism evidence="2 3">
    <name type="scientific">Dickeya dadantii (strain 3937)</name>
    <name type="common">Erwinia chrysanthemi (strain 3937)</name>
    <dbReference type="NCBI Taxonomy" id="198628"/>
    <lineage>
        <taxon>Bacteria</taxon>
        <taxon>Pseudomonadati</taxon>
        <taxon>Pseudomonadota</taxon>
        <taxon>Gammaproteobacteria</taxon>
        <taxon>Enterobacterales</taxon>
        <taxon>Pectobacteriaceae</taxon>
        <taxon>Dickeya</taxon>
    </lineage>
</organism>
<feature type="transmembrane region" description="Helical" evidence="1">
    <location>
        <begin position="29"/>
        <end position="51"/>
    </location>
</feature>
<accession>E0SL80</accession>
<name>E0SL80_DICD3</name>
<dbReference type="AlphaFoldDB" id="E0SL80"/>
<keyword evidence="1" id="KW-1133">Transmembrane helix</keyword>
<sequence length="71" mass="7885">MLFQPDKTAFNDVMFLYHRVSSFWCLLRLAFSFGLSVALAALTSVLVNGLVCRAMNHPLSRLGIRDLGIVA</sequence>
<dbReference type="Proteomes" id="UP000006859">
    <property type="component" value="Chromosome"/>
</dbReference>